<dbReference type="SUPFAM" id="SSF158221">
    <property type="entry name" value="YnzC-like"/>
    <property type="match status" value="1"/>
</dbReference>
<evidence type="ECO:0000313" key="3">
    <source>
        <dbReference type="EMBL" id="MFD1465521.1"/>
    </source>
</evidence>
<dbReference type="Gene3D" id="1.10.287.540">
    <property type="entry name" value="Helix hairpin bin"/>
    <property type="match status" value="1"/>
</dbReference>
<dbReference type="InterPro" id="IPR009242">
    <property type="entry name" value="DUF896"/>
</dbReference>
<comment type="subcellular location">
    <subcellularLocation>
        <location evidence="2">Cytoplasm</location>
    </subcellularLocation>
</comment>
<comment type="caution">
    <text evidence="3">The sequence shown here is derived from an EMBL/GenBank/DDBJ whole genome shotgun (WGS) entry which is preliminary data.</text>
</comment>
<accession>A0ABW4DQX3</accession>
<evidence type="ECO:0000256" key="1">
    <source>
        <dbReference type="ARBA" id="ARBA00022490"/>
    </source>
</evidence>
<dbReference type="Proteomes" id="UP001597244">
    <property type="component" value="Unassembled WGS sequence"/>
</dbReference>
<protein>
    <recommendedName>
        <fullName evidence="2">UPF0291 protein ACFQ4L_05360</fullName>
    </recommendedName>
</protein>
<name>A0ABW4DQX3_9LACO</name>
<organism evidence="3 4">
    <name type="scientific">Lapidilactobacillus mulanensis</name>
    <dbReference type="NCBI Taxonomy" id="2485999"/>
    <lineage>
        <taxon>Bacteria</taxon>
        <taxon>Bacillati</taxon>
        <taxon>Bacillota</taxon>
        <taxon>Bacilli</taxon>
        <taxon>Lactobacillales</taxon>
        <taxon>Lactobacillaceae</taxon>
        <taxon>Lapidilactobacillus</taxon>
    </lineage>
</organism>
<comment type="similarity">
    <text evidence="2">Belongs to the UPF0291 family.</text>
</comment>
<reference evidence="4" key="1">
    <citation type="journal article" date="2019" name="Int. J. Syst. Evol. Microbiol.">
        <title>The Global Catalogue of Microorganisms (GCM) 10K type strain sequencing project: providing services to taxonomists for standard genome sequencing and annotation.</title>
        <authorList>
            <consortium name="The Broad Institute Genomics Platform"/>
            <consortium name="The Broad Institute Genome Sequencing Center for Infectious Disease"/>
            <person name="Wu L."/>
            <person name="Ma J."/>
        </authorList>
    </citation>
    <scope>NUCLEOTIDE SEQUENCE [LARGE SCALE GENOMIC DNA]</scope>
    <source>
        <strain evidence="4">CCM 8951</strain>
    </source>
</reference>
<gene>
    <name evidence="3" type="ORF">ACFQ4L_05360</name>
</gene>
<evidence type="ECO:0000256" key="2">
    <source>
        <dbReference type="HAMAP-Rule" id="MF_01103"/>
    </source>
</evidence>
<keyword evidence="4" id="KW-1185">Reference proteome</keyword>
<dbReference type="EMBL" id="JBHTOF010000034">
    <property type="protein sequence ID" value="MFD1465521.1"/>
    <property type="molecule type" value="Genomic_DNA"/>
</dbReference>
<dbReference type="PANTHER" id="PTHR37300">
    <property type="entry name" value="UPF0291 PROTEIN CBO2609/CLC_2481"/>
    <property type="match status" value="1"/>
</dbReference>
<evidence type="ECO:0000313" key="4">
    <source>
        <dbReference type="Proteomes" id="UP001597244"/>
    </source>
</evidence>
<dbReference type="PANTHER" id="PTHR37300:SF1">
    <property type="entry name" value="UPF0291 PROTEIN YNZC"/>
    <property type="match status" value="1"/>
</dbReference>
<dbReference type="HAMAP" id="MF_01103">
    <property type="entry name" value="UPF0291"/>
    <property type="match status" value="1"/>
</dbReference>
<proteinExistence type="inferred from homology"/>
<dbReference type="RefSeq" id="WP_125576523.1">
    <property type="nucleotide sequence ID" value="NZ_JBHTOF010000034.1"/>
</dbReference>
<sequence length="82" mass="9510">MSEIDPKLIARINELAAKAKKGDLTPAEEEERASLRKAYLKEFRAGFRTQVEDLRVFNSEGQEITPRKVRRVQHEKGLRDDE</sequence>
<dbReference type="Pfam" id="PF05979">
    <property type="entry name" value="DUF896"/>
    <property type="match status" value="1"/>
</dbReference>
<keyword evidence="1 2" id="KW-0963">Cytoplasm</keyword>